<evidence type="ECO:0000313" key="4">
    <source>
        <dbReference type="EMBL" id="KAF2313258.1"/>
    </source>
</evidence>
<evidence type="ECO:0000256" key="2">
    <source>
        <dbReference type="ARBA" id="ARBA00022837"/>
    </source>
</evidence>
<accession>A0A6A6MLQ1</accession>
<dbReference type="AlphaFoldDB" id="A0A6A6MLQ1"/>
<dbReference type="Pfam" id="PF00168">
    <property type="entry name" value="C2"/>
    <property type="match status" value="2"/>
</dbReference>
<sequence>MPLGTVEVLLVGAKGLENTDFLNGVDPYVVLACRTQEQKSSVASVKWSVCTQDGDHTLLLKISVVQKKSYTILCNIDKYKILQGKGEPEWNEKFSFEVSDGDTELTLKIMDSDVGAADDFVGEATIPLEPLFLEGNLPSTAYKVVKEQEYKGEITVGLTFTPEVEMDNVGVDGYDFRSSPSHAVPYSPSSVAVVENQRYCNLVSSHFLTARRKDYSRVLVSGKQVASPEHQSELIYQFEKSWVSQNQEVPNYHPSGSEKRQLVAESNFPSGFEKCQLVAGSNPPSGFEILQTF</sequence>
<dbReference type="GO" id="GO:0046872">
    <property type="term" value="F:metal ion binding"/>
    <property type="evidence" value="ECO:0007669"/>
    <property type="project" value="UniProtKB-KW"/>
</dbReference>
<evidence type="ECO:0000256" key="1">
    <source>
        <dbReference type="ARBA" id="ARBA00022723"/>
    </source>
</evidence>
<dbReference type="Proteomes" id="UP000467840">
    <property type="component" value="Chromosome 15"/>
</dbReference>
<keyword evidence="1" id="KW-0479">Metal-binding</keyword>
<feature type="domain" description="C2" evidence="3">
    <location>
        <begin position="1"/>
        <end position="141"/>
    </location>
</feature>
<keyword evidence="2" id="KW-0106">Calcium</keyword>
<name>A0A6A6MLQ1_HEVBR</name>
<reference evidence="4 5" key="1">
    <citation type="journal article" date="2020" name="Mol. Plant">
        <title>The Chromosome-Based Rubber Tree Genome Provides New Insights into Spurge Genome Evolution and Rubber Biosynthesis.</title>
        <authorList>
            <person name="Liu J."/>
            <person name="Shi C."/>
            <person name="Shi C.C."/>
            <person name="Li W."/>
            <person name="Zhang Q.J."/>
            <person name="Zhang Y."/>
            <person name="Li K."/>
            <person name="Lu H.F."/>
            <person name="Shi C."/>
            <person name="Zhu S.T."/>
            <person name="Xiao Z.Y."/>
            <person name="Nan H."/>
            <person name="Yue Y."/>
            <person name="Zhu X.G."/>
            <person name="Wu Y."/>
            <person name="Hong X.N."/>
            <person name="Fan G.Y."/>
            <person name="Tong Y."/>
            <person name="Zhang D."/>
            <person name="Mao C.L."/>
            <person name="Liu Y.L."/>
            <person name="Hao S.J."/>
            <person name="Liu W.Q."/>
            <person name="Lv M.Q."/>
            <person name="Zhang H.B."/>
            <person name="Liu Y."/>
            <person name="Hu-Tang G.R."/>
            <person name="Wang J.P."/>
            <person name="Wang J.H."/>
            <person name="Sun Y.H."/>
            <person name="Ni S.B."/>
            <person name="Chen W.B."/>
            <person name="Zhang X.C."/>
            <person name="Jiao Y.N."/>
            <person name="Eichler E.E."/>
            <person name="Li G.H."/>
            <person name="Liu X."/>
            <person name="Gao L.Z."/>
        </authorList>
    </citation>
    <scope>NUCLEOTIDE SEQUENCE [LARGE SCALE GENOMIC DNA]</scope>
    <source>
        <strain evidence="5">cv. GT1</strain>
        <tissue evidence="4">Leaf</tissue>
    </source>
</reference>
<gene>
    <name evidence="4" type="ORF">GH714_010047</name>
</gene>
<dbReference type="InterPro" id="IPR000008">
    <property type="entry name" value="C2_dom"/>
</dbReference>
<dbReference type="Gene3D" id="2.60.40.150">
    <property type="entry name" value="C2 domain"/>
    <property type="match status" value="1"/>
</dbReference>
<comment type="caution">
    <text evidence="4">The sequence shown here is derived from an EMBL/GenBank/DDBJ whole genome shotgun (WGS) entry which is preliminary data.</text>
</comment>
<evidence type="ECO:0000259" key="3">
    <source>
        <dbReference type="PROSITE" id="PS50004"/>
    </source>
</evidence>
<dbReference type="SMART" id="SM00239">
    <property type="entry name" value="C2"/>
    <property type="match status" value="1"/>
</dbReference>
<proteinExistence type="predicted"/>
<dbReference type="InterPro" id="IPR035892">
    <property type="entry name" value="C2_domain_sf"/>
</dbReference>
<organism evidence="4 5">
    <name type="scientific">Hevea brasiliensis</name>
    <name type="common">Para rubber tree</name>
    <name type="synonym">Siphonia brasiliensis</name>
    <dbReference type="NCBI Taxonomy" id="3981"/>
    <lineage>
        <taxon>Eukaryota</taxon>
        <taxon>Viridiplantae</taxon>
        <taxon>Streptophyta</taxon>
        <taxon>Embryophyta</taxon>
        <taxon>Tracheophyta</taxon>
        <taxon>Spermatophyta</taxon>
        <taxon>Magnoliopsida</taxon>
        <taxon>eudicotyledons</taxon>
        <taxon>Gunneridae</taxon>
        <taxon>Pentapetalae</taxon>
        <taxon>rosids</taxon>
        <taxon>fabids</taxon>
        <taxon>Malpighiales</taxon>
        <taxon>Euphorbiaceae</taxon>
        <taxon>Crotonoideae</taxon>
        <taxon>Micrandreae</taxon>
        <taxon>Hevea</taxon>
    </lineage>
</organism>
<evidence type="ECO:0000313" key="5">
    <source>
        <dbReference type="Proteomes" id="UP000467840"/>
    </source>
</evidence>
<dbReference type="PANTHER" id="PTHR46502">
    <property type="entry name" value="C2 DOMAIN-CONTAINING"/>
    <property type="match status" value="1"/>
</dbReference>
<dbReference type="PROSITE" id="PS50004">
    <property type="entry name" value="C2"/>
    <property type="match status" value="1"/>
</dbReference>
<dbReference type="SUPFAM" id="SSF49562">
    <property type="entry name" value="C2 domain (Calcium/lipid-binding domain, CaLB)"/>
    <property type="match status" value="1"/>
</dbReference>
<protein>
    <recommendedName>
        <fullName evidence="3">C2 domain-containing protein</fullName>
    </recommendedName>
</protein>
<dbReference type="EMBL" id="JAAGAX010000005">
    <property type="protein sequence ID" value="KAF2313258.1"/>
    <property type="molecule type" value="Genomic_DNA"/>
</dbReference>
<dbReference type="PANTHER" id="PTHR46502:SF2">
    <property type="entry name" value="16 KDA PHLOEM PROTEIN 2"/>
    <property type="match status" value="1"/>
</dbReference>
<keyword evidence="5" id="KW-1185">Reference proteome</keyword>